<dbReference type="AlphaFoldDB" id="A0A9W9JZ27"/>
<comment type="caution">
    <text evidence="2">The sequence shown here is derived from an EMBL/GenBank/DDBJ whole genome shotgun (WGS) entry which is preliminary data.</text>
</comment>
<evidence type="ECO:0000313" key="2">
    <source>
        <dbReference type="EMBL" id="KAJ5086207.1"/>
    </source>
</evidence>
<protein>
    <recommendedName>
        <fullName evidence="4">BZIP domain-containing protein</fullName>
    </recommendedName>
</protein>
<sequence>MAKAKPSVARPRKRGRPRTVITDHQDPEEKRRNQVRLAQQAYRRRKETTITSLQTRVQELESGIEEIIKSFLSFSNLLIEGEDFKQYPRVLYALQKVTQQCVSLAKSGCDESEPDQVDPATNATNNAPGEGVTRGVELDPNLNIKQHDAFPIVEPRTQSSVAAASQLPVSQTPRVQSSHGQAIHPFEIALTSPTMQFSTSSPPLLNSPIVRSTGNVIREGHYALSHSLVRECYENGYQLLISSSDGDTRIQEIFGRQLTTLERTHMISVFYAAVHKEDGEMIELETQVPSSFYPKKDAYYPEQIALSRRWHIAIESGADDWLDASGVQKLLQEKGLIIQGNGFMHSSPQVTSWLKFNAAAFIRLLSLGPTCVGRGPIFRKRDVENALHLTTSRNL</sequence>
<dbReference type="SUPFAM" id="SSF57959">
    <property type="entry name" value="Leucine zipper domain"/>
    <property type="match status" value="1"/>
</dbReference>
<gene>
    <name evidence="2" type="ORF">N7532_010978</name>
</gene>
<keyword evidence="3" id="KW-1185">Reference proteome</keyword>
<reference evidence="2" key="2">
    <citation type="journal article" date="2023" name="IMA Fungus">
        <title>Comparative genomic study of the Penicillium genus elucidates a diverse pangenome and 15 lateral gene transfer events.</title>
        <authorList>
            <person name="Petersen C."/>
            <person name="Sorensen T."/>
            <person name="Nielsen M.R."/>
            <person name="Sondergaard T.E."/>
            <person name="Sorensen J.L."/>
            <person name="Fitzpatrick D.A."/>
            <person name="Frisvad J.C."/>
            <person name="Nielsen K.L."/>
        </authorList>
    </citation>
    <scope>NUCLEOTIDE SEQUENCE</scope>
    <source>
        <strain evidence="2">IBT 30761</strain>
    </source>
</reference>
<feature type="region of interest" description="Disordered" evidence="1">
    <location>
        <begin position="108"/>
        <end position="136"/>
    </location>
</feature>
<dbReference type="PANTHER" id="PTHR40618">
    <property type="entry name" value="B-ZIP TRANSCRIPTION FACTOR (EUROFUNG)-RELATED"/>
    <property type="match status" value="1"/>
</dbReference>
<dbReference type="PANTHER" id="PTHR40618:SF1">
    <property type="entry name" value="B-ZIP TRANSCRIPTION FACTOR (EUROFUNG)"/>
    <property type="match status" value="1"/>
</dbReference>
<dbReference type="InterPro" id="IPR046347">
    <property type="entry name" value="bZIP_sf"/>
</dbReference>
<dbReference type="EMBL" id="JAPQKI010000010">
    <property type="protein sequence ID" value="KAJ5086207.1"/>
    <property type="molecule type" value="Genomic_DNA"/>
</dbReference>
<dbReference type="GeneID" id="81362448"/>
<dbReference type="CDD" id="cd14688">
    <property type="entry name" value="bZIP_YAP"/>
    <property type="match status" value="1"/>
</dbReference>
<dbReference type="RefSeq" id="XP_056470885.1">
    <property type="nucleotide sequence ID" value="XM_056623469.1"/>
</dbReference>
<evidence type="ECO:0000313" key="3">
    <source>
        <dbReference type="Proteomes" id="UP001149074"/>
    </source>
</evidence>
<organism evidence="2 3">
    <name type="scientific">Penicillium argentinense</name>
    <dbReference type="NCBI Taxonomy" id="1131581"/>
    <lineage>
        <taxon>Eukaryota</taxon>
        <taxon>Fungi</taxon>
        <taxon>Dikarya</taxon>
        <taxon>Ascomycota</taxon>
        <taxon>Pezizomycotina</taxon>
        <taxon>Eurotiomycetes</taxon>
        <taxon>Eurotiomycetidae</taxon>
        <taxon>Eurotiales</taxon>
        <taxon>Aspergillaceae</taxon>
        <taxon>Penicillium</taxon>
    </lineage>
</organism>
<name>A0A9W9JZ27_9EURO</name>
<dbReference type="OrthoDB" id="3555317at2759"/>
<proteinExistence type="predicted"/>
<dbReference type="Proteomes" id="UP001149074">
    <property type="component" value="Unassembled WGS sequence"/>
</dbReference>
<feature type="compositionally biased region" description="Basic and acidic residues" evidence="1">
    <location>
        <begin position="21"/>
        <end position="32"/>
    </location>
</feature>
<feature type="region of interest" description="Disordered" evidence="1">
    <location>
        <begin position="1"/>
        <end position="35"/>
    </location>
</feature>
<evidence type="ECO:0000256" key="1">
    <source>
        <dbReference type="SAM" id="MobiDB-lite"/>
    </source>
</evidence>
<accession>A0A9W9JZ27</accession>
<reference evidence="2" key="1">
    <citation type="submission" date="2022-11" db="EMBL/GenBank/DDBJ databases">
        <authorList>
            <person name="Petersen C."/>
        </authorList>
    </citation>
    <scope>NUCLEOTIDE SEQUENCE</scope>
    <source>
        <strain evidence="2">IBT 30761</strain>
    </source>
</reference>
<evidence type="ECO:0008006" key="4">
    <source>
        <dbReference type="Google" id="ProtNLM"/>
    </source>
</evidence>
<dbReference type="GO" id="GO:0003700">
    <property type="term" value="F:DNA-binding transcription factor activity"/>
    <property type="evidence" value="ECO:0007669"/>
    <property type="project" value="InterPro"/>
</dbReference>
<dbReference type="Gene3D" id="1.20.5.170">
    <property type="match status" value="1"/>
</dbReference>